<gene>
    <name evidence="1" type="ORF">ACFQO7_22370</name>
</gene>
<comment type="caution">
    <text evidence="1">The sequence shown here is derived from an EMBL/GenBank/DDBJ whole genome shotgun (WGS) entry which is preliminary data.</text>
</comment>
<keyword evidence="2" id="KW-1185">Reference proteome</keyword>
<sequence length="87" mass="9097">MRQTWALNASGLVDVEDVLDGDGTRRELSDGEFHVGRCGKADVELAAAGGSMFPPGALLLVIARGDTTGTDRLCSDVTAGLVQERHA</sequence>
<dbReference type="EMBL" id="JBHTAC010000024">
    <property type="protein sequence ID" value="MFC7245231.1"/>
    <property type="molecule type" value="Genomic_DNA"/>
</dbReference>
<organism evidence="1 2">
    <name type="scientific">Catellatospora aurea</name>
    <dbReference type="NCBI Taxonomy" id="1337874"/>
    <lineage>
        <taxon>Bacteria</taxon>
        <taxon>Bacillati</taxon>
        <taxon>Actinomycetota</taxon>
        <taxon>Actinomycetes</taxon>
        <taxon>Micromonosporales</taxon>
        <taxon>Micromonosporaceae</taxon>
        <taxon>Catellatospora</taxon>
    </lineage>
</organism>
<dbReference type="RefSeq" id="WP_376808253.1">
    <property type="nucleotide sequence ID" value="NZ_JBHTAC010000024.1"/>
</dbReference>
<proteinExistence type="predicted"/>
<protein>
    <submittedName>
        <fullName evidence="1">Uncharacterized protein</fullName>
    </submittedName>
</protein>
<accession>A0ABW2H036</accession>
<evidence type="ECO:0000313" key="1">
    <source>
        <dbReference type="EMBL" id="MFC7245231.1"/>
    </source>
</evidence>
<dbReference type="Proteomes" id="UP001596392">
    <property type="component" value="Unassembled WGS sequence"/>
</dbReference>
<evidence type="ECO:0000313" key="2">
    <source>
        <dbReference type="Proteomes" id="UP001596392"/>
    </source>
</evidence>
<name>A0ABW2H036_9ACTN</name>
<reference evidence="2" key="1">
    <citation type="journal article" date="2019" name="Int. J. Syst. Evol. Microbiol.">
        <title>The Global Catalogue of Microorganisms (GCM) 10K type strain sequencing project: providing services to taxonomists for standard genome sequencing and annotation.</title>
        <authorList>
            <consortium name="The Broad Institute Genomics Platform"/>
            <consortium name="The Broad Institute Genome Sequencing Center for Infectious Disease"/>
            <person name="Wu L."/>
            <person name="Ma J."/>
        </authorList>
    </citation>
    <scope>NUCLEOTIDE SEQUENCE [LARGE SCALE GENOMIC DNA]</scope>
    <source>
        <strain evidence="2">CGMCC 1.9106</strain>
    </source>
</reference>